<evidence type="ECO:0000259" key="4">
    <source>
        <dbReference type="PROSITE" id="PS50949"/>
    </source>
</evidence>
<dbReference type="InterPro" id="IPR012702">
    <property type="entry name" value="CP_lyase_PhnF"/>
</dbReference>
<dbReference type="InterPro" id="IPR036390">
    <property type="entry name" value="WH_DNA-bd_sf"/>
</dbReference>
<dbReference type="PRINTS" id="PR00035">
    <property type="entry name" value="HTHGNTR"/>
</dbReference>
<accession>A0A1V2H6P4</accession>
<comment type="caution">
    <text evidence="5">The sequence shown here is derived from an EMBL/GenBank/DDBJ whole genome shotgun (WGS) entry which is preliminary data.</text>
</comment>
<dbReference type="SMART" id="SM00866">
    <property type="entry name" value="UTRA"/>
    <property type="match status" value="1"/>
</dbReference>
<dbReference type="InterPro" id="IPR028978">
    <property type="entry name" value="Chorismate_lyase_/UTRA_dom_sf"/>
</dbReference>
<dbReference type="Proteomes" id="UP000188879">
    <property type="component" value="Unassembled WGS sequence"/>
</dbReference>
<protein>
    <submittedName>
        <fullName evidence="5">Phosphonate metabolism transcriptional regulator PhnF</fullName>
    </submittedName>
</protein>
<organism evidence="5 6">
    <name type="scientific">Teichococcus deserti</name>
    <dbReference type="NCBI Taxonomy" id="1817963"/>
    <lineage>
        <taxon>Bacteria</taxon>
        <taxon>Pseudomonadati</taxon>
        <taxon>Pseudomonadota</taxon>
        <taxon>Alphaproteobacteria</taxon>
        <taxon>Acetobacterales</taxon>
        <taxon>Roseomonadaceae</taxon>
        <taxon>Roseomonas</taxon>
    </lineage>
</organism>
<dbReference type="CDD" id="cd07377">
    <property type="entry name" value="WHTH_GntR"/>
    <property type="match status" value="1"/>
</dbReference>
<dbReference type="SUPFAM" id="SSF64288">
    <property type="entry name" value="Chorismate lyase-like"/>
    <property type="match status" value="1"/>
</dbReference>
<gene>
    <name evidence="5" type="ORF">BKE38_04205</name>
</gene>
<dbReference type="OrthoDB" id="5454556at2"/>
<dbReference type="GO" id="GO:0003677">
    <property type="term" value="F:DNA binding"/>
    <property type="evidence" value="ECO:0007669"/>
    <property type="project" value="UniProtKB-KW"/>
</dbReference>
<dbReference type="PANTHER" id="PTHR44846:SF1">
    <property type="entry name" value="MANNOSYL-D-GLYCERATE TRANSPORT_METABOLISM SYSTEM REPRESSOR MNGR-RELATED"/>
    <property type="match status" value="1"/>
</dbReference>
<evidence type="ECO:0000256" key="3">
    <source>
        <dbReference type="ARBA" id="ARBA00023163"/>
    </source>
</evidence>
<dbReference type="PANTHER" id="PTHR44846">
    <property type="entry name" value="MANNOSYL-D-GLYCERATE TRANSPORT/METABOLISM SYSTEM REPRESSOR MNGR-RELATED"/>
    <property type="match status" value="1"/>
</dbReference>
<dbReference type="PROSITE" id="PS50949">
    <property type="entry name" value="HTH_GNTR"/>
    <property type="match status" value="1"/>
</dbReference>
<dbReference type="Gene3D" id="3.40.1410.10">
    <property type="entry name" value="Chorismate lyase-like"/>
    <property type="match status" value="1"/>
</dbReference>
<dbReference type="NCBIfam" id="TIGR02325">
    <property type="entry name" value="C_P_lyase_phnF"/>
    <property type="match status" value="1"/>
</dbReference>
<keyword evidence="1" id="KW-0805">Transcription regulation</keyword>
<evidence type="ECO:0000313" key="5">
    <source>
        <dbReference type="EMBL" id="ONG57258.1"/>
    </source>
</evidence>
<keyword evidence="6" id="KW-1185">Reference proteome</keyword>
<dbReference type="RefSeq" id="WP_076956134.1">
    <property type="nucleotide sequence ID" value="NZ_MLCO01000027.1"/>
</dbReference>
<keyword evidence="2" id="KW-0238">DNA-binding</keyword>
<keyword evidence="3" id="KW-0804">Transcription</keyword>
<dbReference type="InterPro" id="IPR011663">
    <property type="entry name" value="UTRA"/>
</dbReference>
<name>A0A1V2H6P4_9PROT</name>
<dbReference type="InterPro" id="IPR036388">
    <property type="entry name" value="WH-like_DNA-bd_sf"/>
</dbReference>
<dbReference type="InterPro" id="IPR000524">
    <property type="entry name" value="Tscrpt_reg_HTH_GntR"/>
</dbReference>
<sequence>MTQPFPNEPHREPNLARGEGVSLWRQIALSLERAIAEGQSPPGSRLPTEAALAAQHGVNRHTVRRALDSLALRGLIRIEQGRGSFVAEDVVDYRLGPRTRFSEVIRAQNREPEGRVLWVKEIPAEPAVAEALRLHPGRPVLAVERLGLADGRPVVVGRHHFVLPRFAGMDAELQATGSITAALRACGVPDYRRVWTRLTAALPTPEEAETLQQARARPVMVAEALNADAEGRPIDYTLSRYAAGRVQIVIEDGAGHET</sequence>
<evidence type="ECO:0000256" key="1">
    <source>
        <dbReference type="ARBA" id="ARBA00023015"/>
    </source>
</evidence>
<dbReference type="InterPro" id="IPR050679">
    <property type="entry name" value="Bact_HTH_transcr_reg"/>
</dbReference>
<dbReference type="EMBL" id="MLCO01000027">
    <property type="protein sequence ID" value="ONG57258.1"/>
    <property type="molecule type" value="Genomic_DNA"/>
</dbReference>
<proteinExistence type="predicted"/>
<evidence type="ECO:0000256" key="2">
    <source>
        <dbReference type="ARBA" id="ARBA00023125"/>
    </source>
</evidence>
<dbReference type="AlphaFoldDB" id="A0A1V2H6P4"/>
<dbReference type="GO" id="GO:0045892">
    <property type="term" value="P:negative regulation of DNA-templated transcription"/>
    <property type="evidence" value="ECO:0007669"/>
    <property type="project" value="TreeGrafter"/>
</dbReference>
<dbReference type="SMART" id="SM00345">
    <property type="entry name" value="HTH_GNTR"/>
    <property type="match status" value="1"/>
</dbReference>
<evidence type="ECO:0000313" key="6">
    <source>
        <dbReference type="Proteomes" id="UP000188879"/>
    </source>
</evidence>
<dbReference type="GO" id="GO:0003700">
    <property type="term" value="F:DNA-binding transcription factor activity"/>
    <property type="evidence" value="ECO:0007669"/>
    <property type="project" value="InterPro"/>
</dbReference>
<dbReference type="Pfam" id="PF00392">
    <property type="entry name" value="GntR"/>
    <property type="match status" value="1"/>
</dbReference>
<reference evidence="5 6" key="1">
    <citation type="submission" date="2016-10" db="EMBL/GenBank/DDBJ databases">
        <title>Draft Genome sequence of Roseomonas sp. strain M3.</title>
        <authorList>
            <person name="Subhash Y."/>
            <person name="Lee S."/>
        </authorList>
    </citation>
    <scope>NUCLEOTIDE SEQUENCE [LARGE SCALE GENOMIC DNA]</scope>
    <source>
        <strain evidence="5 6">M3</strain>
    </source>
</reference>
<dbReference type="Gene3D" id="1.10.10.10">
    <property type="entry name" value="Winged helix-like DNA-binding domain superfamily/Winged helix DNA-binding domain"/>
    <property type="match status" value="1"/>
</dbReference>
<dbReference type="SUPFAM" id="SSF46785">
    <property type="entry name" value="Winged helix' DNA-binding domain"/>
    <property type="match status" value="1"/>
</dbReference>
<dbReference type="Pfam" id="PF07702">
    <property type="entry name" value="UTRA"/>
    <property type="match status" value="1"/>
</dbReference>
<feature type="domain" description="HTH gntR-type" evidence="4">
    <location>
        <begin position="21"/>
        <end position="89"/>
    </location>
</feature>